<proteinExistence type="predicted"/>
<dbReference type="InterPro" id="IPR038292">
    <property type="entry name" value="YmfJ/YflH_sf"/>
</dbReference>
<evidence type="ECO:0000313" key="1">
    <source>
        <dbReference type="EMBL" id="MFC7392610.1"/>
    </source>
</evidence>
<dbReference type="EMBL" id="JBHTCO010000004">
    <property type="protein sequence ID" value="MFC7392610.1"/>
    <property type="molecule type" value="Genomic_DNA"/>
</dbReference>
<reference evidence="2" key="1">
    <citation type="journal article" date="2019" name="Int. J. Syst. Evol. Microbiol.">
        <title>The Global Catalogue of Microorganisms (GCM) 10K type strain sequencing project: providing services to taxonomists for standard genome sequencing and annotation.</title>
        <authorList>
            <consortium name="The Broad Institute Genomics Platform"/>
            <consortium name="The Broad Institute Genome Sequencing Center for Infectious Disease"/>
            <person name="Wu L."/>
            <person name="Ma J."/>
        </authorList>
    </citation>
    <scope>NUCLEOTIDE SEQUENCE [LARGE SCALE GENOMIC DNA]</scope>
    <source>
        <strain evidence="2">CGMCC 1.16305</strain>
    </source>
</reference>
<accession>A0ABW2PY06</accession>
<evidence type="ECO:0000313" key="2">
    <source>
        <dbReference type="Proteomes" id="UP001596505"/>
    </source>
</evidence>
<dbReference type="Pfam" id="PF11588">
    <property type="entry name" value="DUF3243"/>
    <property type="match status" value="1"/>
</dbReference>
<dbReference type="PIRSF" id="PIRSF004764">
    <property type="entry name" value="YmfJ"/>
    <property type="match status" value="1"/>
</dbReference>
<dbReference type="Proteomes" id="UP001596505">
    <property type="component" value="Unassembled WGS sequence"/>
</dbReference>
<comment type="caution">
    <text evidence="1">The sequence shown here is derived from an EMBL/GenBank/DDBJ whole genome shotgun (WGS) entry which is preliminary data.</text>
</comment>
<name>A0ABW2PY06_9BACL</name>
<gene>
    <name evidence="1" type="ORF">ACFQRG_06385</name>
</gene>
<dbReference type="InterPro" id="IPR021637">
    <property type="entry name" value="DUF3243"/>
</dbReference>
<sequence>MSVLNSWDDWKSFLGDRLNKAKAKGVSQDAIANFATEIGGYLADKVDPKNEQQRVLSDLWSVADKDEQHAIANMMVKLVENNATDKQQ</sequence>
<organism evidence="1 2">
    <name type="scientific">Scopulibacillus cellulosilyticus</name>
    <dbReference type="NCBI Taxonomy" id="2665665"/>
    <lineage>
        <taxon>Bacteria</taxon>
        <taxon>Bacillati</taxon>
        <taxon>Bacillota</taxon>
        <taxon>Bacilli</taxon>
        <taxon>Bacillales</taxon>
        <taxon>Sporolactobacillaceae</taxon>
        <taxon>Scopulibacillus</taxon>
    </lineage>
</organism>
<dbReference type="Gene3D" id="1.10.760.20">
    <property type="entry name" value="Protein of unknown function DUF3243"/>
    <property type="match status" value="1"/>
</dbReference>
<dbReference type="RefSeq" id="WP_380964872.1">
    <property type="nucleotide sequence ID" value="NZ_JBHTCO010000004.1"/>
</dbReference>
<dbReference type="InterPro" id="IPR024702">
    <property type="entry name" value="Uncharacterised_YmfJ"/>
</dbReference>
<keyword evidence="2" id="KW-1185">Reference proteome</keyword>
<protein>
    <submittedName>
        <fullName evidence="1">DUF3243 domain-containing protein</fullName>
    </submittedName>
</protein>